<feature type="compositionally biased region" description="Basic and acidic residues" evidence="1">
    <location>
        <begin position="63"/>
        <end position="74"/>
    </location>
</feature>
<accession>A0A2I0KGC4</accession>
<proteinExistence type="predicted"/>
<evidence type="ECO:0000313" key="3">
    <source>
        <dbReference type="Proteomes" id="UP000233551"/>
    </source>
</evidence>
<comment type="caution">
    <text evidence="2">The sequence shown here is derived from an EMBL/GenBank/DDBJ whole genome shotgun (WGS) entry which is preliminary data.</text>
</comment>
<evidence type="ECO:0000313" key="2">
    <source>
        <dbReference type="EMBL" id="PKI67549.1"/>
    </source>
</evidence>
<gene>
    <name evidence="2" type="ORF">CRG98_012133</name>
</gene>
<dbReference type="AlphaFoldDB" id="A0A2I0KGC4"/>
<reference evidence="2 3" key="1">
    <citation type="submission" date="2017-11" db="EMBL/GenBank/DDBJ databases">
        <title>De-novo sequencing of pomegranate (Punica granatum L.) genome.</title>
        <authorList>
            <person name="Akparov Z."/>
            <person name="Amiraslanov A."/>
            <person name="Hajiyeva S."/>
            <person name="Abbasov M."/>
            <person name="Kaur K."/>
            <person name="Hamwieh A."/>
            <person name="Solovyev V."/>
            <person name="Salamov A."/>
            <person name="Braich B."/>
            <person name="Kosarev P."/>
            <person name="Mahmoud A."/>
            <person name="Hajiyev E."/>
            <person name="Babayeva S."/>
            <person name="Izzatullayeva V."/>
            <person name="Mammadov A."/>
            <person name="Mammadov A."/>
            <person name="Sharifova S."/>
            <person name="Ojaghi J."/>
            <person name="Eynullazada K."/>
            <person name="Bayramov B."/>
            <person name="Abdulazimova A."/>
            <person name="Shahmuradov I."/>
        </authorList>
    </citation>
    <scope>NUCLEOTIDE SEQUENCE [LARGE SCALE GENOMIC DNA]</scope>
    <source>
        <strain evidence="3">cv. AG2017</strain>
        <tissue evidence="2">Leaf</tissue>
    </source>
</reference>
<sequence>MSHNYSKSIPEGATELADSKILIEAMMSEMRRVMRLELEQVHERIDRMESTCVEQTRNAPNVRRGERVQPREVRVEDEDNYGAGFDEEDDRDSIVSNRRPAGRFREVRNREDNNLGSIKMKIPSFHGKSDPEAYLEWE</sequence>
<name>A0A2I0KGC4_PUNGR</name>
<dbReference type="Proteomes" id="UP000233551">
    <property type="component" value="Unassembled WGS sequence"/>
</dbReference>
<dbReference type="EMBL" id="PGOL01000597">
    <property type="protein sequence ID" value="PKI67549.1"/>
    <property type="molecule type" value="Genomic_DNA"/>
</dbReference>
<keyword evidence="3" id="KW-1185">Reference proteome</keyword>
<feature type="compositionally biased region" description="Acidic residues" evidence="1">
    <location>
        <begin position="75"/>
        <end position="91"/>
    </location>
</feature>
<protein>
    <submittedName>
        <fullName evidence="2">Uncharacterized protein</fullName>
    </submittedName>
</protein>
<feature type="region of interest" description="Disordered" evidence="1">
    <location>
        <begin position="56"/>
        <end position="100"/>
    </location>
</feature>
<evidence type="ECO:0000256" key="1">
    <source>
        <dbReference type="SAM" id="MobiDB-lite"/>
    </source>
</evidence>
<organism evidence="2 3">
    <name type="scientific">Punica granatum</name>
    <name type="common">Pomegranate</name>
    <dbReference type="NCBI Taxonomy" id="22663"/>
    <lineage>
        <taxon>Eukaryota</taxon>
        <taxon>Viridiplantae</taxon>
        <taxon>Streptophyta</taxon>
        <taxon>Embryophyta</taxon>
        <taxon>Tracheophyta</taxon>
        <taxon>Spermatophyta</taxon>
        <taxon>Magnoliopsida</taxon>
        <taxon>eudicotyledons</taxon>
        <taxon>Gunneridae</taxon>
        <taxon>Pentapetalae</taxon>
        <taxon>rosids</taxon>
        <taxon>malvids</taxon>
        <taxon>Myrtales</taxon>
        <taxon>Lythraceae</taxon>
        <taxon>Punica</taxon>
    </lineage>
</organism>